<dbReference type="GO" id="GO:0042144">
    <property type="term" value="P:vacuole fusion, non-autophagic"/>
    <property type="evidence" value="ECO:0007669"/>
    <property type="project" value="TreeGrafter"/>
</dbReference>
<protein>
    <submittedName>
        <fullName evidence="1">Vacuolar sorting-associated 16 homolog</fullName>
    </submittedName>
</protein>
<accession>A0A6S7IVI3</accession>
<dbReference type="GO" id="GO:0030897">
    <property type="term" value="C:HOPS complex"/>
    <property type="evidence" value="ECO:0007669"/>
    <property type="project" value="TreeGrafter"/>
</dbReference>
<dbReference type="AlphaFoldDB" id="A0A6S7IVI3"/>
<reference evidence="1" key="1">
    <citation type="submission" date="2020-04" db="EMBL/GenBank/DDBJ databases">
        <authorList>
            <person name="Alioto T."/>
            <person name="Alioto T."/>
            <person name="Gomez Garrido J."/>
        </authorList>
    </citation>
    <scope>NUCLEOTIDE SEQUENCE</scope>
    <source>
        <strain evidence="1">A484AB</strain>
    </source>
</reference>
<dbReference type="PANTHER" id="PTHR12811:SF0">
    <property type="entry name" value="VACUOLAR PROTEIN SORTING-ASSOCIATED PROTEIN 16 HOMOLOG"/>
    <property type="match status" value="1"/>
</dbReference>
<dbReference type="GO" id="GO:0005765">
    <property type="term" value="C:lysosomal membrane"/>
    <property type="evidence" value="ECO:0007669"/>
    <property type="project" value="TreeGrafter"/>
</dbReference>
<dbReference type="GO" id="GO:0003779">
    <property type="term" value="F:actin binding"/>
    <property type="evidence" value="ECO:0007669"/>
    <property type="project" value="TreeGrafter"/>
</dbReference>
<dbReference type="PANTHER" id="PTHR12811">
    <property type="entry name" value="VACUOLAR PROTEIN SORTING VPS16"/>
    <property type="match status" value="1"/>
</dbReference>
<keyword evidence="2" id="KW-1185">Reference proteome</keyword>
<dbReference type="GO" id="GO:0016197">
    <property type="term" value="P:endosomal transport"/>
    <property type="evidence" value="ECO:0007669"/>
    <property type="project" value="TreeGrafter"/>
</dbReference>
<evidence type="ECO:0000313" key="2">
    <source>
        <dbReference type="Proteomes" id="UP001152795"/>
    </source>
</evidence>
<organism evidence="1 2">
    <name type="scientific">Paramuricea clavata</name>
    <name type="common">Red gorgonian</name>
    <name type="synonym">Violescent sea-whip</name>
    <dbReference type="NCBI Taxonomy" id="317549"/>
    <lineage>
        <taxon>Eukaryota</taxon>
        <taxon>Metazoa</taxon>
        <taxon>Cnidaria</taxon>
        <taxon>Anthozoa</taxon>
        <taxon>Octocorallia</taxon>
        <taxon>Malacalcyonacea</taxon>
        <taxon>Plexauridae</taxon>
        <taxon>Paramuricea</taxon>
    </lineage>
</organism>
<dbReference type="EMBL" id="CACRXK020006493">
    <property type="protein sequence ID" value="CAB4009562.1"/>
    <property type="molecule type" value="Genomic_DNA"/>
</dbReference>
<dbReference type="Proteomes" id="UP001152795">
    <property type="component" value="Unassembled WGS sequence"/>
</dbReference>
<evidence type="ECO:0000313" key="1">
    <source>
        <dbReference type="EMBL" id="CAB4009562.1"/>
    </source>
</evidence>
<dbReference type="GO" id="GO:0005768">
    <property type="term" value="C:endosome"/>
    <property type="evidence" value="ECO:0007669"/>
    <property type="project" value="TreeGrafter"/>
</dbReference>
<dbReference type="InterPro" id="IPR016534">
    <property type="entry name" value="VPS16"/>
</dbReference>
<proteinExistence type="predicted"/>
<gene>
    <name evidence="1" type="ORF">PACLA_8A045114</name>
</gene>
<name>A0A6S7IVI3_PARCT</name>
<dbReference type="InterPro" id="IPR006925">
    <property type="entry name" value="Vps16_C"/>
</dbReference>
<comment type="caution">
    <text evidence="1">The sequence shown here is derived from an EMBL/GenBank/DDBJ whole genome shotgun (WGS) entry which is preliminary data.</text>
</comment>
<sequence>MSVLERCPNSRYYWLKLRALAKAHEWIKLEEFCKSKKPPIGYEPFFEACFEFGNMKEAEKYISRVPLEERMNCYIRVGNIEEAANVAFSQKNEEALNSLLGRCGTNRTLTSKIDSMKAQLSQRK</sequence>
<dbReference type="Pfam" id="PF04840">
    <property type="entry name" value="Vps16_C"/>
    <property type="match status" value="1"/>
</dbReference>
<dbReference type="GO" id="GO:0006886">
    <property type="term" value="P:intracellular protein transport"/>
    <property type="evidence" value="ECO:0007669"/>
    <property type="project" value="InterPro"/>
</dbReference>
<dbReference type="OrthoDB" id="1792at2759"/>